<dbReference type="Pfam" id="PF13884">
    <property type="entry name" value="Peptidase_S74"/>
    <property type="match status" value="1"/>
</dbReference>
<evidence type="ECO:0000313" key="3">
    <source>
        <dbReference type="EMBL" id="OPX45563.1"/>
    </source>
</evidence>
<feature type="domain" description="Peptidase S74" evidence="2">
    <location>
        <begin position="805"/>
        <end position="896"/>
    </location>
</feature>
<dbReference type="InterPro" id="IPR030392">
    <property type="entry name" value="S74_ICA"/>
</dbReference>
<organism evidence="3 4">
    <name type="scientific">Ruminiclostridium hungatei</name>
    <name type="common">Clostridium hungatei</name>
    <dbReference type="NCBI Taxonomy" id="48256"/>
    <lineage>
        <taxon>Bacteria</taxon>
        <taxon>Bacillati</taxon>
        <taxon>Bacillota</taxon>
        <taxon>Clostridia</taxon>
        <taxon>Eubacteriales</taxon>
        <taxon>Oscillospiraceae</taxon>
        <taxon>Ruminiclostridium</taxon>
    </lineage>
</organism>
<keyword evidence="4" id="KW-1185">Reference proteome</keyword>
<dbReference type="RefSeq" id="WP_080063386.1">
    <property type="nucleotide sequence ID" value="NZ_MZGX01000004.1"/>
</dbReference>
<reference evidence="3 4" key="1">
    <citation type="submission" date="2017-03" db="EMBL/GenBank/DDBJ databases">
        <title>Genome sequence of Clostridium hungatei DSM 14427.</title>
        <authorList>
            <person name="Poehlein A."/>
            <person name="Daniel R."/>
        </authorList>
    </citation>
    <scope>NUCLEOTIDE SEQUENCE [LARGE SCALE GENOMIC DNA]</scope>
    <source>
        <strain evidence="3 4">DSM 14427</strain>
    </source>
</reference>
<evidence type="ECO:0000259" key="2">
    <source>
        <dbReference type="PROSITE" id="PS51688"/>
    </source>
</evidence>
<accession>A0A1V4SP39</accession>
<evidence type="ECO:0000256" key="1">
    <source>
        <dbReference type="SAM" id="Coils"/>
    </source>
</evidence>
<feature type="coiled-coil region" evidence="1">
    <location>
        <begin position="869"/>
        <end position="896"/>
    </location>
</feature>
<protein>
    <recommendedName>
        <fullName evidence="2">Peptidase S74 domain-containing protein</fullName>
    </recommendedName>
</protein>
<proteinExistence type="predicted"/>
<dbReference type="PROSITE" id="PS51688">
    <property type="entry name" value="ICA"/>
    <property type="match status" value="1"/>
</dbReference>
<keyword evidence="1" id="KW-0175">Coiled coil</keyword>
<dbReference type="AlphaFoldDB" id="A0A1V4SP39"/>
<name>A0A1V4SP39_RUMHU</name>
<dbReference type="EMBL" id="MZGX01000004">
    <property type="protein sequence ID" value="OPX45563.1"/>
    <property type="molecule type" value="Genomic_DNA"/>
</dbReference>
<dbReference type="OrthoDB" id="2655407at2"/>
<comment type="caution">
    <text evidence="3">The sequence shown here is derived from an EMBL/GenBank/DDBJ whole genome shotgun (WGS) entry which is preliminary data.</text>
</comment>
<sequence>MGKELKRMNYFDGLLLKAEDYSHDKDYIRRLQGIHNRYLHTWGIVGGLEVNPVIDGNMEVVVTEGAALDSVDGEYGPDVKESTSRLILIYEGHPENPLDLSEYPAGANIYITVSYCETGADRDNEKGQGQEIHVWECAKLSHSSEKPKDVKKDVILARIVPKVVEREFINNDGERDTYQEVIIDSTCIFDADTDGTPLRVYAGPYARVLELQRFIFKLGEEIEEMPYLTETLDVKTREHHLDINSESVKFSGEVEIAKDLWFRGQLISKKDGKITHEFETEENIFQVNSINVINPELWKKRDGGLEVFRGGNASDPDARIVWSEQEARWLAGIGLDLGPIASGAGWDKMINKSFVDSHGHSRLFSSKGTVLEVDNSGTVSGRTGLSVPERILMSPGNSVTGLAWYGEGRPYGSQPVEGPALTGLKGGMLGTTENGQRPALSWNSSGNVGIGPVNATSDKLEVSGSIRLLSKSNPIRLTSEWTAFPDLTTNQAEICNDTVYHKALMIVGNQSAGQGRKVSIWDRLDVNGLLQVNGSMQLSQALNVTAGSGNNGIVFPNDPGGGLWDGAWVKYYPRSGEACTLEIGTSNDGDDNICLMASGGTGVGTAEPKDSFDAVGMTRIMSSTNPIRFTSAWSGFTEASSRNSEISNDISGYKTLMLVGNRSAGQERKVSIWDNLDVHGTMRVTGNLIAKGAIVPGVGNCDVKGIMWERDKYGGSGDAAWIRYYSDPQRGGGENMTLEIGIANDSNLQSYSYSEFVRTCPYSWVSNPCGYYRTVSYSFYGNGGDRLRLYASGGTYVDGNLYYSSTREYKQNISDLEKSSAQAAFEKLEPVEFNFKGDMKRRTLGFIAEEVPEMFSANDKKAISPMEIIAVLVSEVKEQEKLIAKLKKRITALKAK</sequence>
<gene>
    <name evidence="3" type="ORF">CLHUN_09420</name>
</gene>
<dbReference type="STRING" id="48256.CLHUN_09420"/>
<dbReference type="Proteomes" id="UP000191554">
    <property type="component" value="Unassembled WGS sequence"/>
</dbReference>
<evidence type="ECO:0000313" key="4">
    <source>
        <dbReference type="Proteomes" id="UP000191554"/>
    </source>
</evidence>